<name>A0A9N8E652_9STRA</name>
<keyword evidence="4" id="KW-1185">Reference proteome</keyword>
<gene>
    <name evidence="3" type="ORF">SEMRO_662_G183300.1</name>
</gene>
<dbReference type="EMBL" id="CAICTM010000661">
    <property type="protein sequence ID" value="CAB9514575.1"/>
    <property type="molecule type" value="Genomic_DNA"/>
</dbReference>
<proteinExistence type="predicted"/>
<reference evidence="3" key="1">
    <citation type="submission" date="2020-06" db="EMBL/GenBank/DDBJ databases">
        <authorList>
            <consortium name="Plant Systems Biology data submission"/>
        </authorList>
    </citation>
    <scope>NUCLEOTIDE SEQUENCE</scope>
    <source>
        <strain evidence="3">D6</strain>
    </source>
</reference>
<dbReference type="Proteomes" id="UP001153069">
    <property type="component" value="Unassembled WGS sequence"/>
</dbReference>
<protein>
    <submittedName>
        <fullName evidence="3">Uncharacterized protein</fullName>
    </submittedName>
</protein>
<organism evidence="3 4">
    <name type="scientific">Seminavis robusta</name>
    <dbReference type="NCBI Taxonomy" id="568900"/>
    <lineage>
        <taxon>Eukaryota</taxon>
        <taxon>Sar</taxon>
        <taxon>Stramenopiles</taxon>
        <taxon>Ochrophyta</taxon>
        <taxon>Bacillariophyta</taxon>
        <taxon>Bacillariophyceae</taxon>
        <taxon>Bacillariophycidae</taxon>
        <taxon>Naviculales</taxon>
        <taxon>Naviculaceae</taxon>
        <taxon>Seminavis</taxon>
    </lineage>
</organism>
<accession>A0A9N8E652</accession>
<comment type="caution">
    <text evidence="3">The sequence shown here is derived from an EMBL/GenBank/DDBJ whole genome shotgun (WGS) entry which is preliminary data.</text>
</comment>
<evidence type="ECO:0000256" key="1">
    <source>
        <dbReference type="SAM" id="MobiDB-lite"/>
    </source>
</evidence>
<feature type="compositionally biased region" description="Low complexity" evidence="1">
    <location>
        <begin position="277"/>
        <end position="297"/>
    </location>
</feature>
<dbReference type="AlphaFoldDB" id="A0A9N8E652"/>
<sequence length="602" mass="64297">MILLGSNCTCNLKKVLFACFTLQLLWGLQFVQAEDAAEDAAEDEVFIDPTDATIAPGEPGTLLVTFNISFANVSLIANYSNPFNLTFQDPPSSVPARLRQLTQLSKDLLQAGTGTEATEATEDYMYLLQVNDQDKDLEDQEQRLRNLQEGIEIDLGGPSASPEEEQALIHNTLVYFFGYYAEAFTDELYALTWPTVQTAEVFRDFNDEALQIFHLRCQAILNFTMTPLEEEVGNLTLAAVNQEYVTEYVQTAGEFFYYYIPLLVDATVEAIIPPNITTPSPTVSTAPSGSGSKSPSTSPTPSPAPSSTPSSAPTRISICVPIICDECSDGIRPFPDPETCECPSCAPTMAPILICPTILCDECPDGSVPPQDPETCECPTCAPTMAPVLACPTSLCAPCDGDIPERDPETCECPTCAPTPEPSAAPVETEQPTPQPTDEPTDQPTPEPATPEPTREPTPQPTPTPPGGPDLSEPGCGNGSCGPCEGDCDDDSDCQGGLVCFFRPGGSTIPVPGCSGEGSPGGDYCVNLPDNYLHLRRTQCSSDDQCDNCQGDCDNDDECQGGLTCVQLEPGDSSSVPGCGGMPASGLDYCASARRRRFLRES</sequence>
<feature type="chain" id="PRO_5040389257" evidence="2">
    <location>
        <begin position="34"/>
        <end position="602"/>
    </location>
</feature>
<keyword evidence="2" id="KW-0732">Signal</keyword>
<feature type="signal peptide" evidence="2">
    <location>
        <begin position="1"/>
        <end position="33"/>
    </location>
</feature>
<evidence type="ECO:0000313" key="3">
    <source>
        <dbReference type="EMBL" id="CAB9514575.1"/>
    </source>
</evidence>
<evidence type="ECO:0000256" key="2">
    <source>
        <dbReference type="SAM" id="SignalP"/>
    </source>
</evidence>
<feature type="region of interest" description="Disordered" evidence="1">
    <location>
        <begin position="419"/>
        <end position="472"/>
    </location>
</feature>
<feature type="compositionally biased region" description="Pro residues" evidence="1">
    <location>
        <begin position="433"/>
        <end position="468"/>
    </location>
</feature>
<feature type="region of interest" description="Disordered" evidence="1">
    <location>
        <begin position="277"/>
        <end position="312"/>
    </location>
</feature>
<evidence type="ECO:0000313" key="4">
    <source>
        <dbReference type="Proteomes" id="UP001153069"/>
    </source>
</evidence>